<evidence type="ECO:0000259" key="1">
    <source>
        <dbReference type="PROSITE" id="PS50883"/>
    </source>
</evidence>
<gene>
    <name evidence="2" type="ORF">PGX00_19950</name>
</gene>
<proteinExistence type="predicted"/>
<dbReference type="InterPro" id="IPR050706">
    <property type="entry name" value="Cyclic-di-GMP_PDE-like"/>
</dbReference>
<dbReference type="InterPro" id="IPR035919">
    <property type="entry name" value="EAL_sf"/>
</dbReference>
<evidence type="ECO:0000313" key="3">
    <source>
        <dbReference type="Proteomes" id="UP001210678"/>
    </source>
</evidence>
<sequence length="244" mass="27393">MKDFLVYQPQVDMKTGKLVGLESLIRWNDPKLGFVPPDVFIPIAEKTGLIQEIGLRVVREACRQAIEWRDKGYKFGKIAVNVAGPQLQRNNFAEQVISILKETGLESKYLELEVTEGFMMSNAENAVKQLMTLRSYGIELSMDDFGTGYSSLSYLQKLPLNKLKIDRSFVMNLPENTHDIAITDAIIALGNALSLTVIAEGVETLEQADFLVQRGCLHAQGYYFSKPLLAEDIVPLLEKRAHKL</sequence>
<dbReference type="PANTHER" id="PTHR33121:SF71">
    <property type="entry name" value="OXYGEN SENSOR PROTEIN DOSP"/>
    <property type="match status" value="1"/>
</dbReference>
<protein>
    <submittedName>
        <fullName evidence="2">EAL domain-containing protein</fullName>
    </submittedName>
</protein>
<comment type="caution">
    <text evidence="2">The sequence shown here is derived from an EMBL/GenBank/DDBJ whole genome shotgun (WGS) entry which is preliminary data.</text>
</comment>
<dbReference type="PROSITE" id="PS50883">
    <property type="entry name" value="EAL"/>
    <property type="match status" value="1"/>
</dbReference>
<accession>A0ABT4YW53</accession>
<evidence type="ECO:0000313" key="2">
    <source>
        <dbReference type="EMBL" id="MDB1125809.1"/>
    </source>
</evidence>
<feature type="domain" description="EAL" evidence="1">
    <location>
        <begin position="1"/>
        <end position="241"/>
    </location>
</feature>
<dbReference type="PANTHER" id="PTHR33121">
    <property type="entry name" value="CYCLIC DI-GMP PHOSPHODIESTERASE PDEF"/>
    <property type="match status" value="1"/>
</dbReference>
<dbReference type="CDD" id="cd01948">
    <property type="entry name" value="EAL"/>
    <property type="match status" value="1"/>
</dbReference>
<dbReference type="EMBL" id="JAQLOI010000003">
    <property type="protein sequence ID" value="MDB1125809.1"/>
    <property type="molecule type" value="Genomic_DNA"/>
</dbReference>
<name>A0ABT4YW53_9VIBR</name>
<dbReference type="RefSeq" id="WP_272139854.1">
    <property type="nucleotide sequence ID" value="NZ_JAQLOI010000003.1"/>
</dbReference>
<reference evidence="2 3" key="1">
    <citation type="submission" date="2023-01" db="EMBL/GenBank/DDBJ databases">
        <title>Vibrio sp. KJ40-1 sp.nov, isolated from marine algae.</title>
        <authorList>
            <person name="Butt M."/>
            <person name="Kim J.M.J."/>
            <person name="Jeon C.O.C."/>
        </authorList>
    </citation>
    <scope>NUCLEOTIDE SEQUENCE [LARGE SCALE GENOMIC DNA]</scope>
    <source>
        <strain evidence="2 3">KJ40-1</strain>
    </source>
</reference>
<dbReference type="Pfam" id="PF00563">
    <property type="entry name" value="EAL"/>
    <property type="match status" value="1"/>
</dbReference>
<dbReference type="SMART" id="SM00052">
    <property type="entry name" value="EAL"/>
    <property type="match status" value="1"/>
</dbReference>
<dbReference type="Gene3D" id="3.20.20.450">
    <property type="entry name" value="EAL domain"/>
    <property type="match status" value="1"/>
</dbReference>
<dbReference type="InterPro" id="IPR001633">
    <property type="entry name" value="EAL_dom"/>
</dbReference>
<organism evidence="2 3">
    <name type="scientific">Vibrio algarum</name>
    <dbReference type="NCBI Taxonomy" id="3020714"/>
    <lineage>
        <taxon>Bacteria</taxon>
        <taxon>Pseudomonadati</taxon>
        <taxon>Pseudomonadota</taxon>
        <taxon>Gammaproteobacteria</taxon>
        <taxon>Vibrionales</taxon>
        <taxon>Vibrionaceae</taxon>
        <taxon>Vibrio</taxon>
    </lineage>
</organism>
<keyword evidence="3" id="KW-1185">Reference proteome</keyword>
<dbReference type="SUPFAM" id="SSF141868">
    <property type="entry name" value="EAL domain-like"/>
    <property type="match status" value="1"/>
</dbReference>
<dbReference type="Proteomes" id="UP001210678">
    <property type="component" value="Unassembled WGS sequence"/>
</dbReference>